<organism evidence="2 3">
    <name type="scientific">Fonticella tunisiensis</name>
    <dbReference type="NCBI Taxonomy" id="1096341"/>
    <lineage>
        <taxon>Bacteria</taxon>
        <taxon>Bacillati</taxon>
        <taxon>Bacillota</taxon>
        <taxon>Clostridia</taxon>
        <taxon>Eubacteriales</taxon>
        <taxon>Clostridiaceae</taxon>
        <taxon>Fonticella</taxon>
    </lineage>
</organism>
<accession>A0A4R7KSV2</accession>
<dbReference type="GO" id="GO:0016209">
    <property type="term" value="F:antioxidant activity"/>
    <property type="evidence" value="ECO:0007669"/>
    <property type="project" value="InterPro"/>
</dbReference>
<protein>
    <submittedName>
        <fullName evidence="2">AhpC/TSA family protein</fullName>
    </submittedName>
</protein>
<reference evidence="2 3" key="1">
    <citation type="submission" date="2019-03" db="EMBL/GenBank/DDBJ databases">
        <title>Genomic Encyclopedia of Type Strains, Phase IV (KMG-IV): sequencing the most valuable type-strain genomes for metagenomic binning, comparative biology and taxonomic classification.</title>
        <authorList>
            <person name="Goeker M."/>
        </authorList>
    </citation>
    <scope>NUCLEOTIDE SEQUENCE [LARGE SCALE GENOMIC DNA]</scope>
    <source>
        <strain evidence="2 3">DSM 24455</strain>
    </source>
</reference>
<comment type="caution">
    <text evidence="2">The sequence shown here is derived from an EMBL/GenBank/DDBJ whole genome shotgun (WGS) entry which is preliminary data.</text>
</comment>
<dbReference type="Pfam" id="PF00578">
    <property type="entry name" value="AhpC-TSA"/>
    <property type="match status" value="1"/>
</dbReference>
<dbReference type="SUPFAM" id="SSF52833">
    <property type="entry name" value="Thioredoxin-like"/>
    <property type="match status" value="1"/>
</dbReference>
<dbReference type="GO" id="GO:0016491">
    <property type="term" value="F:oxidoreductase activity"/>
    <property type="evidence" value="ECO:0007669"/>
    <property type="project" value="InterPro"/>
</dbReference>
<evidence type="ECO:0000313" key="2">
    <source>
        <dbReference type="EMBL" id="TDT60928.1"/>
    </source>
</evidence>
<gene>
    <name evidence="2" type="ORF">EDD71_11046</name>
</gene>
<dbReference type="AlphaFoldDB" id="A0A4R7KSV2"/>
<evidence type="ECO:0000259" key="1">
    <source>
        <dbReference type="Pfam" id="PF00578"/>
    </source>
</evidence>
<dbReference type="EMBL" id="SOAZ01000010">
    <property type="protein sequence ID" value="TDT60928.1"/>
    <property type="molecule type" value="Genomic_DNA"/>
</dbReference>
<name>A0A4R7KSV2_9CLOT</name>
<feature type="domain" description="Alkyl hydroperoxide reductase subunit C/ Thiol specific antioxidant" evidence="1">
    <location>
        <begin position="4"/>
        <end position="42"/>
    </location>
</feature>
<dbReference type="Gene3D" id="3.40.30.10">
    <property type="entry name" value="Glutaredoxin"/>
    <property type="match status" value="1"/>
</dbReference>
<evidence type="ECO:0000313" key="3">
    <source>
        <dbReference type="Proteomes" id="UP000295325"/>
    </source>
</evidence>
<dbReference type="InterPro" id="IPR036249">
    <property type="entry name" value="Thioredoxin-like_sf"/>
</dbReference>
<proteinExistence type="predicted"/>
<keyword evidence="3" id="KW-1185">Reference proteome</keyword>
<dbReference type="Proteomes" id="UP000295325">
    <property type="component" value="Unassembled WGS sequence"/>
</dbReference>
<dbReference type="InterPro" id="IPR000866">
    <property type="entry name" value="AhpC/TSA"/>
</dbReference>
<sequence>MVKIGLKAPDFTLESTKGKISLKDYLGKYIVLFFYPLDFTPV</sequence>